<comment type="caution">
    <text evidence="2">The sequence shown here is derived from an EMBL/GenBank/DDBJ whole genome shotgun (WGS) entry which is preliminary data.</text>
</comment>
<gene>
    <name evidence="2" type="ORF">OBE_07977</name>
</gene>
<feature type="non-terminal residue" evidence="2">
    <location>
        <position position="1"/>
    </location>
</feature>
<dbReference type="Pfam" id="PF00534">
    <property type="entry name" value="Glycos_transf_1"/>
    <property type="match status" value="1"/>
</dbReference>
<dbReference type="AlphaFoldDB" id="K1TSY5"/>
<dbReference type="InterPro" id="IPR001296">
    <property type="entry name" value="Glyco_trans_1"/>
</dbReference>
<reference evidence="2" key="1">
    <citation type="journal article" date="2013" name="Environ. Microbiol.">
        <title>Microbiota from the distal guts of lean and obese adolescents exhibit partial functional redundancy besides clear differences in community structure.</title>
        <authorList>
            <person name="Ferrer M."/>
            <person name="Ruiz A."/>
            <person name="Lanza F."/>
            <person name="Haange S.B."/>
            <person name="Oberbach A."/>
            <person name="Till H."/>
            <person name="Bargiela R."/>
            <person name="Campoy C."/>
            <person name="Segura M.T."/>
            <person name="Richter M."/>
            <person name="von Bergen M."/>
            <person name="Seifert J."/>
            <person name="Suarez A."/>
        </authorList>
    </citation>
    <scope>NUCLEOTIDE SEQUENCE</scope>
</reference>
<dbReference type="PANTHER" id="PTHR45947">
    <property type="entry name" value="SULFOQUINOVOSYL TRANSFERASE SQD2"/>
    <property type="match status" value="1"/>
</dbReference>
<feature type="domain" description="Glycosyl transferase family 1" evidence="1">
    <location>
        <begin position="60"/>
        <end position="209"/>
    </location>
</feature>
<dbReference type="SUPFAM" id="SSF53756">
    <property type="entry name" value="UDP-Glycosyltransferase/glycogen phosphorylase"/>
    <property type="match status" value="1"/>
</dbReference>
<sequence>GVYRACYQMVYQYSDIIHYPTQFIRDTFEAVVGPTNGRVISNGVNSMFTPGPAKRPAGLEGKFLIVSTGRLSSEKNQEILIKAIGRSAHREQIHLILAGEGPREEHYRHLADKYGVDMEIAFFSRQDLLNLLRCADLYCHPAEVEIESIACLEAIACGLVPVIANSPKSAAKSFALDEKSLFKNKDPEDMAAKIDYWVEHPAERADYSRKYLESGTQFEQQS</sequence>
<evidence type="ECO:0000313" key="2">
    <source>
        <dbReference type="EMBL" id="EKC62441.1"/>
    </source>
</evidence>
<name>K1TSY5_9ZZZZ</name>
<accession>K1TSY5</accession>
<dbReference type="GO" id="GO:0016757">
    <property type="term" value="F:glycosyltransferase activity"/>
    <property type="evidence" value="ECO:0007669"/>
    <property type="project" value="InterPro"/>
</dbReference>
<dbReference type="Gene3D" id="3.40.50.2000">
    <property type="entry name" value="Glycogen Phosphorylase B"/>
    <property type="match status" value="1"/>
</dbReference>
<dbReference type="EMBL" id="AJWZ01005486">
    <property type="protein sequence ID" value="EKC62441.1"/>
    <property type="molecule type" value="Genomic_DNA"/>
</dbReference>
<dbReference type="InterPro" id="IPR050194">
    <property type="entry name" value="Glycosyltransferase_grp1"/>
</dbReference>
<feature type="non-terminal residue" evidence="2">
    <location>
        <position position="222"/>
    </location>
</feature>
<protein>
    <submittedName>
        <fullName evidence="2">Type 1 capsular polysaccharide biosynthesis protein J</fullName>
    </submittedName>
</protein>
<organism evidence="2">
    <name type="scientific">human gut metagenome</name>
    <dbReference type="NCBI Taxonomy" id="408170"/>
    <lineage>
        <taxon>unclassified sequences</taxon>
        <taxon>metagenomes</taxon>
        <taxon>organismal metagenomes</taxon>
    </lineage>
</organism>
<proteinExistence type="predicted"/>
<dbReference type="PANTHER" id="PTHR45947:SF3">
    <property type="entry name" value="SULFOQUINOVOSYL TRANSFERASE SQD2"/>
    <property type="match status" value="1"/>
</dbReference>
<evidence type="ECO:0000259" key="1">
    <source>
        <dbReference type="Pfam" id="PF00534"/>
    </source>
</evidence>